<dbReference type="Pfam" id="PF10117">
    <property type="entry name" value="McrBC"/>
    <property type="match status" value="1"/>
</dbReference>
<dbReference type="RefSeq" id="WP_119604107.1">
    <property type="nucleotide sequence ID" value="NZ_QXUL01000061.1"/>
</dbReference>
<organism evidence="1 2">
    <name type="scientific">Staphylococcus xylosus</name>
    <dbReference type="NCBI Taxonomy" id="1288"/>
    <lineage>
        <taxon>Bacteria</taxon>
        <taxon>Bacillati</taxon>
        <taxon>Bacillota</taxon>
        <taxon>Bacilli</taxon>
        <taxon>Bacillales</taxon>
        <taxon>Staphylococcaceae</taxon>
        <taxon>Staphylococcus</taxon>
    </lineage>
</organism>
<evidence type="ECO:0000313" key="2">
    <source>
        <dbReference type="Proteomes" id="UP000285567"/>
    </source>
</evidence>
<dbReference type="Proteomes" id="UP000285567">
    <property type="component" value="Unassembled WGS sequence"/>
</dbReference>
<keyword evidence="2" id="KW-1185">Reference proteome</keyword>
<accession>A0A418ILJ4</accession>
<dbReference type="InterPro" id="IPR019292">
    <property type="entry name" value="McrC"/>
</dbReference>
<dbReference type="AlphaFoldDB" id="A0A418ILJ4"/>
<dbReference type="OrthoDB" id="307209at2"/>
<dbReference type="PANTHER" id="PTHR38733:SF1">
    <property type="entry name" value="TYPE IV METHYL-DIRECTED RESTRICTION ENZYME ECOKMCRBC"/>
    <property type="match status" value="1"/>
</dbReference>
<protein>
    <recommendedName>
        <fullName evidence="3">McrBC 5-methylcytosine restriction system component</fullName>
    </recommendedName>
</protein>
<sequence length="440" mass="51946">MKLVKIKDNSTESPNEFSEIPNIISSILDKSISELDETGIFVFPNSLKEQEGITTDQFILNKFGQEYRSSNIMGFLGYNEENLIIESRFSEGQQDYFFQYLIENVLKIPYVIDLNTIIDQDNKIIDLFIFIFPYYLKKAMRKGLFKQYTRNEYNNNNIKGTIDIQRHIKNNTPFIGNIAYSQREFSYDNYMLQLIRHTIEFIKKRKEGAGVLNSVRNEVKEIREVTTSYNHMDRNKIIMFNNKRPIRHAYYKEYRELQKLCLTILQRHKHYIGNGKEKIHGILFDGAWLWEEYIDTLVSADFYHPKNKGGSGSQRLFSSHLGTKIGLVYPDFIGRNQENRIIGDAKYKPIQNIGNRDYLQVLAYMFRFNAKTGYYFYPNHKEIQDEVLYLNQGLSYERDVQMREDIKVIKLGLSIPKAVRDYKEFSEGMKKAEQEFLGEI</sequence>
<evidence type="ECO:0008006" key="3">
    <source>
        <dbReference type="Google" id="ProtNLM"/>
    </source>
</evidence>
<reference evidence="1 2" key="1">
    <citation type="journal article" date="2016" name="Front. Microbiol.">
        <title>Comprehensive Phylogenetic Analysis of Bovine Non-aureus Staphylococci Species Based on Whole-Genome Sequencing.</title>
        <authorList>
            <person name="Naushad S."/>
            <person name="Barkema H.W."/>
            <person name="Luby C."/>
            <person name="Condas L.A."/>
            <person name="Nobrega D.B."/>
            <person name="Carson D.A."/>
            <person name="De Buck J."/>
        </authorList>
    </citation>
    <scope>NUCLEOTIDE SEQUENCE [LARGE SCALE GENOMIC DNA]</scope>
    <source>
        <strain evidence="1 2">SNUC 102</strain>
    </source>
</reference>
<gene>
    <name evidence="1" type="ORF">BU097_10930</name>
</gene>
<dbReference type="EMBL" id="QXUL01000061">
    <property type="protein sequence ID" value="RIN09004.1"/>
    <property type="molecule type" value="Genomic_DNA"/>
</dbReference>
<name>A0A418ILJ4_STAXY</name>
<dbReference type="PANTHER" id="PTHR38733">
    <property type="entry name" value="PROTEIN MCRC"/>
    <property type="match status" value="1"/>
</dbReference>
<comment type="caution">
    <text evidence="1">The sequence shown here is derived from an EMBL/GenBank/DDBJ whole genome shotgun (WGS) entry which is preliminary data.</text>
</comment>
<proteinExistence type="predicted"/>
<evidence type="ECO:0000313" key="1">
    <source>
        <dbReference type="EMBL" id="RIN09004.1"/>
    </source>
</evidence>